<organism evidence="2 3">
    <name type="scientific">Brachionus plicatilis</name>
    <name type="common">Marine rotifer</name>
    <name type="synonym">Brachionus muelleri</name>
    <dbReference type="NCBI Taxonomy" id="10195"/>
    <lineage>
        <taxon>Eukaryota</taxon>
        <taxon>Metazoa</taxon>
        <taxon>Spiralia</taxon>
        <taxon>Gnathifera</taxon>
        <taxon>Rotifera</taxon>
        <taxon>Eurotatoria</taxon>
        <taxon>Monogononta</taxon>
        <taxon>Pseudotrocha</taxon>
        <taxon>Ploima</taxon>
        <taxon>Brachionidae</taxon>
        <taxon>Brachionus</taxon>
    </lineage>
</organism>
<dbReference type="Proteomes" id="UP000276133">
    <property type="component" value="Unassembled WGS sequence"/>
</dbReference>
<evidence type="ECO:0000313" key="3">
    <source>
        <dbReference type="Proteomes" id="UP000276133"/>
    </source>
</evidence>
<feature type="region of interest" description="Disordered" evidence="1">
    <location>
        <begin position="72"/>
        <end position="91"/>
    </location>
</feature>
<name>A0A3M7QZ20_BRAPC</name>
<dbReference type="EMBL" id="REGN01004681">
    <property type="protein sequence ID" value="RNA16566.1"/>
    <property type="molecule type" value="Genomic_DNA"/>
</dbReference>
<dbReference type="AlphaFoldDB" id="A0A3M7QZ20"/>
<comment type="caution">
    <text evidence="2">The sequence shown here is derived from an EMBL/GenBank/DDBJ whole genome shotgun (WGS) entry which is preliminary data.</text>
</comment>
<accession>A0A3M7QZ20</accession>
<gene>
    <name evidence="2" type="ORF">BpHYR1_023417</name>
</gene>
<keyword evidence="3" id="KW-1185">Reference proteome</keyword>
<proteinExistence type="predicted"/>
<sequence length="91" mass="11020">MVCRIHPIFPQSQTLIIINSINGLSTVNQIKLCQLSFVFMCKTNDINNYFHWLLYSNKLTRRMPINLISRKKRERKREREREDENEIIRIV</sequence>
<evidence type="ECO:0000313" key="2">
    <source>
        <dbReference type="EMBL" id="RNA16566.1"/>
    </source>
</evidence>
<reference evidence="2 3" key="1">
    <citation type="journal article" date="2018" name="Sci. Rep.">
        <title>Genomic signatures of local adaptation to the degree of environmental predictability in rotifers.</title>
        <authorList>
            <person name="Franch-Gras L."/>
            <person name="Hahn C."/>
            <person name="Garcia-Roger E.M."/>
            <person name="Carmona M.J."/>
            <person name="Serra M."/>
            <person name="Gomez A."/>
        </authorList>
    </citation>
    <scope>NUCLEOTIDE SEQUENCE [LARGE SCALE GENOMIC DNA]</scope>
    <source>
        <strain evidence="2">HYR1</strain>
    </source>
</reference>
<evidence type="ECO:0000256" key="1">
    <source>
        <dbReference type="SAM" id="MobiDB-lite"/>
    </source>
</evidence>
<protein>
    <submittedName>
        <fullName evidence="2">Uncharacterized protein</fullName>
    </submittedName>
</protein>